<sequence>LRGVTLVGIESVNCPNAERRAAWSALAELVDQDLLEEMTSEIPFSEVVPTAERLLAGKVRGRVVVKTP</sequence>
<reference evidence="1 2" key="1">
    <citation type="submission" date="2015-06" db="EMBL/GenBank/DDBJ databases">
        <title>Improved classification and identification of acetic acid bacteria using matrix-assisted laser desorption/ionization time-of-flight mass spectrometry; Gluconobacter nephelii and Gluconobacter uchimurae are later heterotypic synonyms of Gluconobacter japonicus and Gluconobacter oxydans, respectively.</title>
        <authorList>
            <person name="Li L."/>
            <person name="Cleenwerck I."/>
            <person name="De Vuyst L."/>
            <person name="Vandamme P."/>
        </authorList>
    </citation>
    <scope>NUCLEOTIDE SEQUENCE [LARGE SCALE GENOMIC DNA]</scope>
    <source>
        <strain evidence="1 2">LMG 23690</strain>
    </source>
</reference>
<gene>
    <name evidence="1" type="ORF">AD948_01910</name>
</gene>
<dbReference type="AlphaFoldDB" id="A0A149U7T5"/>
<evidence type="ECO:0000313" key="1">
    <source>
        <dbReference type="EMBL" id="KXV61369.1"/>
    </source>
</evidence>
<dbReference type="PATRIC" id="fig|446692.4.peg.131"/>
<dbReference type="EMBL" id="LHZU01000086">
    <property type="protein sequence ID" value="KXV61369.1"/>
    <property type="molecule type" value="Genomic_DNA"/>
</dbReference>
<protein>
    <submittedName>
        <fullName evidence="1">Acryloyl-CoA reductase</fullName>
    </submittedName>
</protein>
<name>A0A149U7T5_9PROT</name>
<dbReference type="Gene3D" id="3.40.50.720">
    <property type="entry name" value="NAD(P)-binding Rossmann-like Domain"/>
    <property type="match status" value="1"/>
</dbReference>
<feature type="non-terminal residue" evidence="1">
    <location>
        <position position="1"/>
    </location>
</feature>
<proteinExistence type="predicted"/>
<organism evidence="1 2">
    <name type="scientific">Acetobacter senegalensis</name>
    <dbReference type="NCBI Taxonomy" id="446692"/>
    <lineage>
        <taxon>Bacteria</taxon>
        <taxon>Pseudomonadati</taxon>
        <taxon>Pseudomonadota</taxon>
        <taxon>Alphaproteobacteria</taxon>
        <taxon>Acetobacterales</taxon>
        <taxon>Acetobacteraceae</taxon>
        <taxon>Acetobacter</taxon>
    </lineage>
</organism>
<accession>A0A149U7T5</accession>
<dbReference type="Gene3D" id="3.90.180.10">
    <property type="entry name" value="Medium-chain alcohol dehydrogenases, catalytic domain"/>
    <property type="match status" value="1"/>
</dbReference>
<comment type="caution">
    <text evidence="1">The sequence shown here is derived from an EMBL/GenBank/DDBJ whole genome shotgun (WGS) entry which is preliminary data.</text>
</comment>
<dbReference type="Proteomes" id="UP000075360">
    <property type="component" value="Unassembled WGS sequence"/>
</dbReference>
<evidence type="ECO:0000313" key="2">
    <source>
        <dbReference type="Proteomes" id="UP000075360"/>
    </source>
</evidence>